<keyword evidence="8" id="KW-1185">Reference proteome</keyword>
<sequence>MARMPRSAIRLAVVLSAGLWALPAAAQGDNVTIAVGGAFTSLDPHFHNLTPNSALTQHLFDRLVNPDPDLRPEAALATSWTAVEPNVWEFRLRDDARFHDGTPFTADDVAFTLARVSALRSGPGGYAIYTRPVQEVVVVNPQTVRLVTAAPAPLIPAFMAALPMIGRRHGEGAATSDYNSGQAAIGTGPYRLVSYTAGDRAVFQRNEQWWGGAQPWNRVTVRLIANDSARIAALKAGDADLIDQVPTRDARSLAAEPRLVVFSKAGVRNIYLHLDLLREETPFVTDARGNRLASNPLRDPRVRQALSMAINRAGIVAQVMDGYASPSGQFLPQGAMGSDPGLTPDAYDMAAARRLLAEAGYPEGFSVTLHGPNDRYVNDAQILQAVAQMWTRIGVRTRVEALPSSTYFTRSARDEFSIGLLGWGTGTGEADSPLSSLVATRDAARGRGASNRSGYSNAAVDQLLDRALSTLDAAAREDLYRQATRIAIGDRAILPLHHQVNLWAARSGLVYEGRSDERTMAMSLRRGAR</sequence>
<dbReference type="SUPFAM" id="SSF53850">
    <property type="entry name" value="Periplasmic binding protein-like II"/>
    <property type="match status" value="1"/>
</dbReference>
<dbReference type="InterPro" id="IPR000914">
    <property type="entry name" value="SBP_5_dom"/>
</dbReference>
<feature type="chain" id="PRO_5045639539" evidence="5">
    <location>
        <begin position="27"/>
        <end position="529"/>
    </location>
</feature>
<dbReference type="Gene3D" id="3.10.105.10">
    <property type="entry name" value="Dipeptide-binding Protein, Domain 3"/>
    <property type="match status" value="1"/>
</dbReference>
<comment type="subcellular location">
    <subcellularLocation>
        <location evidence="1">Periplasm</location>
    </subcellularLocation>
</comment>
<dbReference type="PANTHER" id="PTHR30290:SF9">
    <property type="entry name" value="OLIGOPEPTIDE-BINDING PROTEIN APPA"/>
    <property type="match status" value="1"/>
</dbReference>
<feature type="signal peptide" evidence="5">
    <location>
        <begin position="1"/>
        <end position="26"/>
    </location>
</feature>
<evidence type="ECO:0000256" key="5">
    <source>
        <dbReference type="SAM" id="SignalP"/>
    </source>
</evidence>
<dbReference type="InterPro" id="IPR039424">
    <property type="entry name" value="SBP_5"/>
</dbReference>
<proteinExistence type="inferred from homology"/>
<dbReference type="CDD" id="cd08498">
    <property type="entry name" value="PBP2_NikA_DppA_OppA_like_2"/>
    <property type="match status" value="1"/>
</dbReference>
<dbReference type="Proteomes" id="UP000766336">
    <property type="component" value="Unassembled WGS sequence"/>
</dbReference>
<evidence type="ECO:0000256" key="1">
    <source>
        <dbReference type="ARBA" id="ARBA00004418"/>
    </source>
</evidence>
<accession>A0ABS5QDV8</accession>
<evidence type="ECO:0000256" key="3">
    <source>
        <dbReference type="ARBA" id="ARBA00022448"/>
    </source>
</evidence>
<dbReference type="Gene3D" id="3.40.190.10">
    <property type="entry name" value="Periplasmic binding protein-like II"/>
    <property type="match status" value="1"/>
</dbReference>
<dbReference type="Pfam" id="PF00496">
    <property type="entry name" value="SBP_bac_5"/>
    <property type="match status" value="1"/>
</dbReference>
<evidence type="ECO:0000259" key="6">
    <source>
        <dbReference type="Pfam" id="PF00496"/>
    </source>
</evidence>
<protein>
    <submittedName>
        <fullName evidence="7">ABC transporter substrate-binding protein</fullName>
    </submittedName>
</protein>
<evidence type="ECO:0000256" key="4">
    <source>
        <dbReference type="ARBA" id="ARBA00022729"/>
    </source>
</evidence>
<reference evidence="7 8" key="1">
    <citation type="submission" date="2021-05" db="EMBL/GenBank/DDBJ databases">
        <title>Roseococcus sp. XZZS9, whole genome shotgun sequencing project.</title>
        <authorList>
            <person name="Zhao G."/>
            <person name="Shen L."/>
        </authorList>
    </citation>
    <scope>NUCLEOTIDE SEQUENCE [LARGE SCALE GENOMIC DNA]</scope>
    <source>
        <strain evidence="7 8">XZZS9</strain>
    </source>
</reference>
<keyword evidence="3" id="KW-0813">Transport</keyword>
<feature type="domain" description="Solute-binding protein family 5" evidence="6">
    <location>
        <begin position="72"/>
        <end position="442"/>
    </location>
</feature>
<keyword evidence="4 5" id="KW-0732">Signal</keyword>
<dbReference type="EMBL" id="JAHCDA010000002">
    <property type="protein sequence ID" value="MBS7811890.1"/>
    <property type="molecule type" value="Genomic_DNA"/>
</dbReference>
<organism evidence="7 8">
    <name type="scientific">Roseococcus pinisoli</name>
    <dbReference type="NCBI Taxonomy" id="2835040"/>
    <lineage>
        <taxon>Bacteria</taxon>
        <taxon>Pseudomonadati</taxon>
        <taxon>Pseudomonadota</taxon>
        <taxon>Alphaproteobacteria</taxon>
        <taxon>Acetobacterales</taxon>
        <taxon>Roseomonadaceae</taxon>
        <taxon>Roseococcus</taxon>
    </lineage>
</organism>
<dbReference type="InterPro" id="IPR030678">
    <property type="entry name" value="Peptide/Ni-bd"/>
</dbReference>
<gene>
    <name evidence="7" type="ORF">KHU32_13150</name>
</gene>
<evidence type="ECO:0000313" key="8">
    <source>
        <dbReference type="Proteomes" id="UP000766336"/>
    </source>
</evidence>
<dbReference type="Gene3D" id="3.90.76.10">
    <property type="entry name" value="Dipeptide-binding Protein, Domain 1"/>
    <property type="match status" value="1"/>
</dbReference>
<comment type="caution">
    <text evidence="7">The sequence shown here is derived from an EMBL/GenBank/DDBJ whole genome shotgun (WGS) entry which is preliminary data.</text>
</comment>
<evidence type="ECO:0000313" key="7">
    <source>
        <dbReference type="EMBL" id="MBS7811890.1"/>
    </source>
</evidence>
<dbReference type="PANTHER" id="PTHR30290">
    <property type="entry name" value="PERIPLASMIC BINDING COMPONENT OF ABC TRANSPORTER"/>
    <property type="match status" value="1"/>
</dbReference>
<comment type="similarity">
    <text evidence="2">Belongs to the bacterial solute-binding protein 5 family.</text>
</comment>
<evidence type="ECO:0000256" key="2">
    <source>
        <dbReference type="ARBA" id="ARBA00005695"/>
    </source>
</evidence>
<name>A0ABS5QDV8_9PROT</name>
<dbReference type="PIRSF" id="PIRSF002741">
    <property type="entry name" value="MppA"/>
    <property type="match status" value="1"/>
</dbReference>